<reference evidence="21" key="1">
    <citation type="journal article" date="2020" name="mSystems">
        <title>Genome- and Community-Level Interaction Insights into Carbon Utilization and Element Cycling Functions of Hydrothermarchaeota in Hydrothermal Sediment.</title>
        <authorList>
            <person name="Zhou Z."/>
            <person name="Liu Y."/>
            <person name="Xu W."/>
            <person name="Pan J."/>
            <person name="Luo Z.H."/>
            <person name="Li M."/>
        </authorList>
    </citation>
    <scope>NUCLEOTIDE SEQUENCE [LARGE SCALE GENOMIC DNA]</scope>
    <source>
        <strain evidence="21">HyVt-458</strain>
    </source>
</reference>
<comment type="function">
    <text evidence="17 18">Catalyzes the last two sequential reactions in the de novo biosynthetic pathway for UDP-N-acetylglucosamine (UDP-GlcNAc). The C-terminal domain catalyzes the transfer of acetyl group from acetyl coenzyme A to glucosamine-1-phosphate (GlcN-1-P) to produce N-acetylglucosamine-1-phosphate (GlcNAc-1-P), which is converted into UDP-GlcNAc by the transfer of uridine 5-monophosphate (from uridine 5-triphosphate), a reaction catalyzed by the N-terminal domain.</text>
</comment>
<evidence type="ECO:0000259" key="19">
    <source>
        <dbReference type="Pfam" id="PF12804"/>
    </source>
</evidence>
<dbReference type="GO" id="GO:0005737">
    <property type="term" value="C:cytoplasm"/>
    <property type="evidence" value="ECO:0007669"/>
    <property type="project" value="UniProtKB-SubCell"/>
</dbReference>
<dbReference type="PANTHER" id="PTHR43584">
    <property type="entry name" value="NUCLEOTIDYL TRANSFERASE"/>
    <property type="match status" value="1"/>
</dbReference>
<dbReference type="SUPFAM" id="SSF53448">
    <property type="entry name" value="Nucleotide-diphospho-sugar transferases"/>
    <property type="match status" value="1"/>
</dbReference>
<dbReference type="InterPro" id="IPR011004">
    <property type="entry name" value="Trimer_LpxA-like_sf"/>
</dbReference>
<evidence type="ECO:0000256" key="10">
    <source>
        <dbReference type="ARBA" id="ARBA00022960"/>
    </source>
</evidence>
<comment type="similarity">
    <text evidence="3 18">In the N-terminal section; belongs to the N-acetylglucosamine-1-phosphate uridyltransferase family.</text>
</comment>
<keyword evidence="13 18" id="KW-0012">Acyltransferase</keyword>
<keyword evidence="6 18" id="KW-0548">Nucleotidyltransferase</keyword>
<comment type="pathway">
    <text evidence="18">Nucleotide-sugar biosynthesis; UDP-N-acetyl-alpha-D-glucosamine biosynthesis; N-acetyl-alpha-D-glucosamine 1-phosphate from alpha-D-glucosamine 6-phosphate (route II): step 2/2.</text>
</comment>
<dbReference type="Proteomes" id="UP000886339">
    <property type="component" value="Unassembled WGS sequence"/>
</dbReference>
<dbReference type="UniPathway" id="UPA00973"/>
<dbReference type="GO" id="GO:0071555">
    <property type="term" value="P:cell wall organization"/>
    <property type="evidence" value="ECO:0007669"/>
    <property type="project" value="UniProtKB-KW"/>
</dbReference>
<comment type="subunit">
    <text evidence="18">Homotrimer.</text>
</comment>
<evidence type="ECO:0000256" key="11">
    <source>
        <dbReference type="ARBA" id="ARBA00022984"/>
    </source>
</evidence>
<sequence>MKLGIVILAAGQGTRMKSSLPKVLHPLAGRPLLAHVLETARSLQPAKTVVVYGHGGERVRDTIDNPDILWVEQAEQLGTGHAVQQAMPLLQDMDKVLVLYGDVPLIRAESLQALVHEAASGLGLMTVTLDDPSGYGRIERDADGRVLRIVEQKDASEEQLAIPEINTGIMLIDTARLQGWLQELSPQNAQGEYYLTDIIAMAVRDGVDIHVTQPADTVEAEGINDCLQLASLERVLQRWQAEALMRDGVTLKDPARFDLRGSLSAGTDVVLDVNVIIEGQVVLGSNVTIGANTVLRNVQVADNVCIRENCVIEDAVIGPDSAIGPFSRIRPGTELVGGAHVGNFVEIKNSTIGLGSKVNHLSYIGDTQMGSGVNIGAGTITCNYDGAYKHQTVIEDKSFIGSNAALVAPVRIGENATIGAGSVIAKDAEAGELTLARGKQVTIRGWKRPSKEK</sequence>
<keyword evidence="14 18" id="KW-0961">Cell wall biogenesis/degradation</keyword>
<feature type="binding site" evidence="18">
    <location>
        <position position="73"/>
    </location>
    <ligand>
        <name>UDP-N-acetyl-alpha-D-glucosamine</name>
        <dbReference type="ChEBI" id="CHEBI:57705"/>
    </ligand>
</feature>
<dbReference type="InterPro" id="IPR038009">
    <property type="entry name" value="GlmU_C_LbH"/>
</dbReference>
<keyword evidence="12 18" id="KW-0511">Multifunctional enzyme</keyword>
<evidence type="ECO:0000256" key="14">
    <source>
        <dbReference type="ARBA" id="ARBA00023316"/>
    </source>
</evidence>
<name>A0A831WFV7_9GAMM</name>
<evidence type="ECO:0000256" key="12">
    <source>
        <dbReference type="ARBA" id="ARBA00023268"/>
    </source>
</evidence>
<dbReference type="HAMAP" id="MF_01631">
    <property type="entry name" value="GlmU"/>
    <property type="match status" value="1"/>
</dbReference>
<keyword evidence="8 18" id="KW-0677">Repeat</keyword>
<feature type="binding site" evidence="18">
    <location>
        <position position="377"/>
    </location>
    <ligand>
        <name>acetyl-CoA</name>
        <dbReference type="ChEBI" id="CHEBI:57288"/>
    </ligand>
</feature>
<evidence type="ECO:0000256" key="6">
    <source>
        <dbReference type="ARBA" id="ARBA00022695"/>
    </source>
</evidence>
<feature type="region of interest" description="N-acetyltransferase" evidence="18">
    <location>
        <begin position="248"/>
        <end position="453"/>
    </location>
</feature>
<feature type="binding site" evidence="18">
    <location>
        <position position="224"/>
    </location>
    <ligand>
        <name>UDP-N-acetyl-alpha-D-glucosamine</name>
        <dbReference type="ChEBI" id="CHEBI:57705"/>
    </ligand>
</feature>
<feature type="binding site" evidence="18">
    <location>
        <position position="224"/>
    </location>
    <ligand>
        <name>Mg(2+)</name>
        <dbReference type="ChEBI" id="CHEBI:18420"/>
    </ligand>
</feature>
<feature type="binding site" evidence="18">
    <location>
        <position position="330"/>
    </location>
    <ligand>
        <name>UDP-N-acetyl-alpha-D-glucosamine</name>
        <dbReference type="ChEBI" id="CHEBI:57705"/>
    </ligand>
</feature>
<dbReference type="GO" id="GO:0006048">
    <property type="term" value="P:UDP-N-acetylglucosamine biosynthetic process"/>
    <property type="evidence" value="ECO:0007669"/>
    <property type="project" value="UniProtKB-UniPathway"/>
</dbReference>
<evidence type="ECO:0000313" key="21">
    <source>
        <dbReference type="EMBL" id="HEC06936.1"/>
    </source>
</evidence>
<feature type="binding site" evidence="18">
    <location>
        <position position="437"/>
    </location>
    <ligand>
        <name>acetyl-CoA</name>
        <dbReference type="ChEBI" id="CHEBI:57288"/>
    </ligand>
</feature>
<feature type="binding site" evidence="18">
    <location>
        <position position="151"/>
    </location>
    <ligand>
        <name>UDP-N-acetyl-alpha-D-glucosamine</name>
        <dbReference type="ChEBI" id="CHEBI:57705"/>
    </ligand>
</feature>
<feature type="binding site" evidence="18">
    <location>
        <position position="420"/>
    </location>
    <ligand>
        <name>acetyl-CoA</name>
        <dbReference type="ChEBI" id="CHEBI:57288"/>
    </ligand>
</feature>
<keyword evidence="11 18" id="KW-0573">Peptidoglycan synthesis</keyword>
<gene>
    <name evidence="18 21" type="primary">glmU</name>
    <name evidence="21" type="ORF">ENJ12_08800</name>
</gene>
<dbReference type="InterPro" id="IPR050065">
    <property type="entry name" value="GlmU-like"/>
</dbReference>
<keyword evidence="4 18" id="KW-0963">Cytoplasm</keyword>
<comment type="caution">
    <text evidence="21">The sequence shown here is derived from an EMBL/GenBank/DDBJ whole genome shotgun (WGS) entry which is preliminary data.</text>
</comment>
<feature type="active site" description="Proton acceptor" evidence="18">
    <location>
        <position position="360"/>
    </location>
</feature>
<dbReference type="EMBL" id="DRLF01000305">
    <property type="protein sequence ID" value="HEC06936.1"/>
    <property type="molecule type" value="Genomic_DNA"/>
</dbReference>
<dbReference type="EC" id="2.7.7.23" evidence="18"/>
<comment type="catalytic activity">
    <reaction evidence="16 18">
        <text>N-acetyl-alpha-D-glucosamine 1-phosphate + UTP + H(+) = UDP-N-acetyl-alpha-D-glucosamine + diphosphate</text>
        <dbReference type="Rhea" id="RHEA:13509"/>
        <dbReference type="ChEBI" id="CHEBI:15378"/>
        <dbReference type="ChEBI" id="CHEBI:33019"/>
        <dbReference type="ChEBI" id="CHEBI:46398"/>
        <dbReference type="ChEBI" id="CHEBI:57705"/>
        <dbReference type="ChEBI" id="CHEBI:57776"/>
        <dbReference type="EC" id="2.7.7.23"/>
    </reaction>
</comment>
<feature type="region of interest" description="Pyrophosphorylase" evidence="18">
    <location>
        <begin position="1"/>
        <end position="226"/>
    </location>
</feature>
<evidence type="ECO:0000256" key="8">
    <source>
        <dbReference type="ARBA" id="ARBA00022737"/>
    </source>
</evidence>
<comment type="pathway">
    <text evidence="18">Nucleotide-sugar biosynthesis; UDP-N-acetyl-alpha-D-glucosamine biosynthesis; UDP-N-acetyl-alpha-D-glucosamine from N-acetyl-alpha-D-glucosamine 1-phosphate: step 1/1.</text>
</comment>
<evidence type="ECO:0000256" key="9">
    <source>
        <dbReference type="ARBA" id="ARBA00022842"/>
    </source>
</evidence>
<dbReference type="AlphaFoldDB" id="A0A831WFV7"/>
<feature type="binding site" evidence="18">
    <location>
        <position position="22"/>
    </location>
    <ligand>
        <name>UDP-N-acetyl-alpha-D-glucosamine</name>
        <dbReference type="ChEBI" id="CHEBI:57705"/>
    </ligand>
</feature>
<dbReference type="Pfam" id="PF00132">
    <property type="entry name" value="Hexapep"/>
    <property type="match status" value="1"/>
</dbReference>
<feature type="binding site" evidence="18">
    <location>
        <position position="348"/>
    </location>
    <ligand>
        <name>UDP-N-acetyl-alpha-D-glucosamine</name>
        <dbReference type="ChEBI" id="CHEBI:57705"/>
    </ligand>
</feature>
<dbReference type="UniPathway" id="UPA00113">
    <property type="reaction ID" value="UER00532"/>
</dbReference>
<dbReference type="CDD" id="cd02540">
    <property type="entry name" value="GT2_GlmU_N_bac"/>
    <property type="match status" value="1"/>
</dbReference>
<dbReference type="GO" id="GO:0019134">
    <property type="term" value="F:glucosamine-1-phosphate N-acetyltransferase activity"/>
    <property type="evidence" value="ECO:0007669"/>
    <property type="project" value="UniProtKB-UniRule"/>
</dbReference>
<evidence type="ECO:0000256" key="5">
    <source>
        <dbReference type="ARBA" id="ARBA00022679"/>
    </source>
</evidence>
<feature type="binding site" evidence="18">
    <location>
        <position position="166"/>
    </location>
    <ligand>
        <name>UDP-N-acetyl-alpha-D-glucosamine</name>
        <dbReference type="ChEBI" id="CHEBI:57705"/>
    </ligand>
</feature>
<feature type="domain" description="Mannose-1-phosphate guanyltransferase C-terminal" evidence="20">
    <location>
        <begin position="269"/>
        <end position="331"/>
    </location>
</feature>
<evidence type="ECO:0000256" key="4">
    <source>
        <dbReference type="ARBA" id="ARBA00022490"/>
    </source>
</evidence>
<keyword evidence="7 18" id="KW-0479">Metal-binding</keyword>
<dbReference type="PANTHER" id="PTHR43584:SF3">
    <property type="entry name" value="BIFUNCTIONAL PROTEIN GLMU"/>
    <property type="match status" value="1"/>
</dbReference>
<protein>
    <recommendedName>
        <fullName evidence="18">Bifunctional protein GlmU</fullName>
    </recommendedName>
    <domain>
        <recommendedName>
            <fullName evidence="18">UDP-N-acetylglucosamine pyrophosphorylase</fullName>
            <ecNumber evidence="18">2.7.7.23</ecNumber>
        </recommendedName>
        <alternativeName>
            <fullName evidence="18">N-acetylglucosamine-1-phosphate uridyltransferase</fullName>
        </alternativeName>
    </domain>
    <domain>
        <recommendedName>
            <fullName evidence="18">Glucosamine-1-phosphate N-acetyltransferase</fullName>
            <ecNumber evidence="18">2.3.1.157</ecNumber>
        </recommendedName>
    </domain>
</protein>
<accession>A0A831WFV7</accession>
<dbReference type="InterPro" id="IPR005882">
    <property type="entry name" value="Bifunctional_GlmU"/>
</dbReference>
<evidence type="ECO:0000256" key="17">
    <source>
        <dbReference type="ARBA" id="ARBA00049628"/>
    </source>
</evidence>
<dbReference type="GO" id="GO:0003977">
    <property type="term" value="F:UDP-N-acetylglucosamine diphosphorylase activity"/>
    <property type="evidence" value="ECO:0007669"/>
    <property type="project" value="UniProtKB-UniRule"/>
</dbReference>
<feature type="binding site" evidence="18">
    <location>
        <begin position="100"/>
        <end position="102"/>
    </location>
    <ligand>
        <name>UDP-N-acetyl-alpha-D-glucosamine</name>
        <dbReference type="ChEBI" id="CHEBI:57705"/>
    </ligand>
</feature>
<dbReference type="InterPro" id="IPR001451">
    <property type="entry name" value="Hexapep"/>
</dbReference>
<keyword evidence="5 18" id="KW-0808">Transferase</keyword>
<comment type="cofactor">
    <cofactor evidence="18">
        <name>Mg(2+)</name>
        <dbReference type="ChEBI" id="CHEBI:18420"/>
    </cofactor>
    <text evidence="18">Binds 1 Mg(2+) ion per subunit.</text>
</comment>
<comment type="subcellular location">
    <subcellularLocation>
        <location evidence="1 18">Cytoplasm</location>
    </subcellularLocation>
</comment>
<dbReference type="NCBIfam" id="TIGR01173">
    <property type="entry name" value="glmU"/>
    <property type="match status" value="1"/>
</dbReference>
<evidence type="ECO:0000256" key="16">
    <source>
        <dbReference type="ARBA" id="ARBA00048493"/>
    </source>
</evidence>
<evidence type="ECO:0000256" key="1">
    <source>
        <dbReference type="ARBA" id="ARBA00004496"/>
    </source>
</evidence>
<evidence type="ECO:0000256" key="15">
    <source>
        <dbReference type="ARBA" id="ARBA00048247"/>
    </source>
</evidence>
<comment type="catalytic activity">
    <reaction evidence="15 18">
        <text>alpha-D-glucosamine 1-phosphate + acetyl-CoA = N-acetyl-alpha-D-glucosamine 1-phosphate + CoA + H(+)</text>
        <dbReference type="Rhea" id="RHEA:13725"/>
        <dbReference type="ChEBI" id="CHEBI:15378"/>
        <dbReference type="ChEBI" id="CHEBI:57287"/>
        <dbReference type="ChEBI" id="CHEBI:57288"/>
        <dbReference type="ChEBI" id="CHEBI:57776"/>
        <dbReference type="ChEBI" id="CHEBI:58516"/>
        <dbReference type="EC" id="2.3.1.157"/>
    </reaction>
</comment>
<evidence type="ECO:0000256" key="3">
    <source>
        <dbReference type="ARBA" id="ARBA00007947"/>
    </source>
</evidence>
<dbReference type="InterPro" id="IPR056729">
    <property type="entry name" value="GMPPB_C"/>
</dbReference>
<feature type="binding site" evidence="18">
    <location>
        <position position="136"/>
    </location>
    <ligand>
        <name>UDP-N-acetyl-alpha-D-glucosamine</name>
        <dbReference type="ChEBI" id="CHEBI:57705"/>
    </ligand>
</feature>
<dbReference type="InterPro" id="IPR029044">
    <property type="entry name" value="Nucleotide-diphossugar_trans"/>
</dbReference>
<dbReference type="EC" id="2.3.1.157" evidence="18"/>
<evidence type="ECO:0000256" key="18">
    <source>
        <dbReference type="HAMAP-Rule" id="MF_01631"/>
    </source>
</evidence>
<feature type="binding site" evidence="18">
    <location>
        <begin position="8"/>
        <end position="11"/>
    </location>
    <ligand>
        <name>UDP-N-acetyl-alpha-D-glucosamine</name>
        <dbReference type="ChEBI" id="CHEBI:57705"/>
    </ligand>
</feature>
<feature type="domain" description="MobA-like NTP transferase" evidence="19">
    <location>
        <begin position="6"/>
        <end position="120"/>
    </location>
</feature>
<dbReference type="CDD" id="cd03353">
    <property type="entry name" value="LbH_GlmU_C"/>
    <property type="match status" value="1"/>
</dbReference>
<dbReference type="GO" id="GO:0000902">
    <property type="term" value="P:cell morphogenesis"/>
    <property type="evidence" value="ECO:0007669"/>
    <property type="project" value="UniProtKB-UniRule"/>
</dbReference>
<comment type="similarity">
    <text evidence="2 18">In the C-terminal section; belongs to the transferase hexapeptide repeat family.</text>
</comment>
<feature type="binding site" evidence="18">
    <location>
        <position position="374"/>
    </location>
    <ligand>
        <name>UDP-N-acetyl-alpha-D-glucosamine</name>
        <dbReference type="ChEBI" id="CHEBI:57705"/>
    </ligand>
</feature>
<dbReference type="Gene3D" id="3.90.550.10">
    <property type="entry name" value="Spore Coat Polysaccharide Biosynthesis Protein SpsA, Chain A"/>
    <property type="match status" value="1"/>
</dbReference>
<dbReference type="GO" id="GO:0008360">
    <property type="term" value="P:regulation of cell shape"/>
    <property type="evidence" value="ECO:0007669"/>
    <property type="project" value="UniProtKB-KW"/>
</dbReference>
<dbReference type="GO" id="GO:0009252">
    <property type="term" value="P:peptidoglycan biosynthetic process"/>
    <property type="evidence" value="ECO:0007669"/>
    <property type="project" value="UniProtKB-UniRule"/>
</dbReference>
<keyword evidence="10 18" id="KW-0133">Cell shape</keyword>
<feature type="region of interest" description="Linker" evidence="18">
    <location>
        <begin position="227"/>
        <end position="247"/>
    </location>
</feature>
<evidence type="ECO:0000256" key="7">
    <source>
        <dbReference type="ARBA" id="ARBA00022723"/>
    </source>
</evidence>
<dbReference type="GO" id="GO:0009245">
    <property type="term" value="P:lipid A biosynthetic process"/>
    <property type="evidence" value="ECO:0007669"/>
    <property type="project" value="UniProtKB-UniRule"/>
</dbReference>
<evidence type="ECO:0000256" key="13">
    <source>
        <dbReference type="ARBA" id="ARBA00023315"/>
    </source>
</evidence>
<dbReference type="InterPro" id="IPR025877">
    <property type="entry name" value="MobA-like_NTP_Trfase"/>
</dbReference>
<feature type="binding site" evidence="18">
    <location>
        <begin position="78"/>
        <end position="79"/>
    </location>
    <ligand>
        <name>UDP-N-acetyl-alpha-D-glucosamine</name>
        <dbReference type="ChEBI" id="CHEBI:57705"/>
    </ligand>
</feature>
<feature type="binding site" evidence="18">
    <location>
        <position position="363"/>
    </location>
    <ligand>
        <name>UDP-N-acetyl-alpha-D-glucosamine</name>
        <dbReference type="ChEBI" id="CHEBI:57705"/>
    </ligand>
</feature>
<dbReference type="SUPFAM" id="SSF51161">
    <property type="entry name" value="Trimeric LpxA-like enzymes"/>
    <property type="match status" value="1"/>
</dbReference>
<comment type="pathway">
    <text evidence="18">Bacterial outer membrane biogenesis; LPS lipid A biosynthesis.</text>
</comment>
<feature type="binding site" evidence="18">
    <location>
        <position position="402"/>
    </location>
    <ligand>
        <name>acetyl-CoA</name>
        <dbReference type="ChEBI" id="CHEBI:57288"/>
    </ligand>
</feature>
<evidence type="ECO:0000256" key="2">
    <source>
        <dbReference type="ARBA" id="ARBA00007707"/>
    </source>
</evidence>
<dbReference type="Pfam" id="PF12804">
    <property type="entry name" value="NTP_transf_3"/>
    <property type="match status" value="1"/>
</dbReference>
<feature type="binding site" evidence="18">
    <location>
        <begin position="383"/>
        <end position="384"/>
    </location>
    <ligand>
        <name>acetyl-CoA</name>
        <dbReference type="ChEBI" id="CHEBI:57288"/>
    </ligand>
</feature>
<organism evidence="21">
    <name type="scientific">Thiolapillus brandeum</name>
    <dbReference type="NCBI Taxonomy" id="1076588"/>
    <lineage>
        <taxon>Bacteria</taxon>
        <taxon>Pseudomonadati</taxon>
        <taxon>Pseudomonadota</taxon>
        <taxon>Gammaproteobacteria</taxon>
        <taxon>Chromatiales</taxon>
        <taxon>Sedimenticolaceae</taxon>
        <taxon>Thiolapillus</taxon>
    </lineage>
</organism>
<feature type="binding site" evidence="18">
    <location>
        <position position="102"/>
    </location>
    <ligand>
        <name>Mg(2+)</name>
        <dbReference type="ChEBI" id="CHEBI:18420"/>
    </ligand>
</feature>
<dbReference type="GO" id="GO:0000287">
    <property type="term" value="F:magnesium ion binding"/>
    <property type="evidence" value="ECO:0007669"/>
    <property type="project" value="UniProtKB-UniRule"/>
</dbReference>
<evidence type="ECO:0000259" key="20">
    <source>
        <dbReference type="Pfam" id="PF25087"/>
    </source>
</evidence>
<dbReference type="GO" id="GO:0016020">
    <property type="term" value="C:membrane"/>
    <property type="evidence" value="ECO:0007669"/>
    <property type="project" value="GOC"/>
</dbReference>
<keyword evidence="9 18" id="KW-0460">Magnesium</keyword>
<dbReference type="Gene3D" id="2.160.10.10">
    <property type="entry name" value="Hexapeptide repeat proteins"/>
    <property type="match status" value="1"/>
</dbReference>
<proteinExistence type="inferred from homology"/>
<dbReference type="Pfam" id="PF25087">
    <property type="entry name" value="GMPPB_C"/>
    <property type="match status" value="1"/>
</dbReference>